<dbReference type="SUPFAM" id="SSF52172">
    <property type="entry name" value="CheY-like"/>
    <property type="match status" value="1"/>
</dbReference>
<dbReference type="Gene3D" id="3.30.565.10">
    <property type="entry name" value="Histidine kinase-like ATPase, C-terminal domain"/>
    <property type="match status" value="1"/>
</dbReference>
<evidence type="ECO:0000256" key="1">
    <source>
        <dbReference type="ARBA" id="ARBA00000085"/>
    </source>
</evidence>
<evidence type="ECO:0000313" key="8">
    <source>
        <dbReference type="Proteomes" id="UP001159257"/>
    </source>
</evidence>
<dbReference type="PROSITE" id="PS50109">
    <property type="entry name" value="HIS_KIN"/>
    <property type="match status" value="1"/>
</dbReference>
<evidence type="ECO:0000256" key="2">
    <source>
        <dbReference type="ARBA" id="ARBA00012438"/>
    </source>
</evidence>
<feature type="domain" description="Histidine kinase" evidence="5">
    <location>
        <begin position="1"/>
        <end position="133"/>
    </location>
</feature>
<keyword evidence="3 4" id="KW-0597">Phosphoprotein</keyword>
<dbReference type="PROSITE" id="PS50110">
    <property type="entry name" value="RESPONSE_REGULATORY"/>
    <property type="match status" value="1"/>
</dbReference>
<organism evidence="7 8">
    <name type="scientific">Marinobacterium sediminicola</name>
    <dbReference type="NCBI Taxonomy" id="518898"/>
    <lineage>
        <taxon>Bacteria</taxon>
        <taxon>Pseudomonadati</taxon>
        <taxon>Pseudomonadota</taxon>
        <taxon>Gammaproteobacteria</taxon>
        <taxon>Oceanospirillales</taxon>
        <taxon>Oceanospirillaceae</taxon>
        <taxon>Marinobacterium</taxon>
    </lineage>
</organism>
<dbReference type="Pfam" id="PF00072">
    <property type="entry name" value="Response_reg"/>
    <property type="match status" value="1"/>
</dbReference>
<dbReference type="EC" id="2.7.13.3" evidence="2"/>
<reference evidence="7 8" key="1">
    <citation type="submission" date="2017-05" db="EMBL/GenBank/DDBJ databases">
        <authorList>
            <person name="Varghese N."/>
            <person name="Submissions S."/>
        </authorList>
    </citation>
    <scope>NUCLEOTIDE SEQUENCE [LARGE SCALE GENOMIC DNA]</scope>
    <source>
        <strain evidence="7 8">CGMCC 1.7287</strain>
    </source>
</reference>
<comment type="caution">
    <text evidence="7">The sequence shown here is derived from an EMBL/GenBank/DDBJ whole genome shotgun (WGS) entry which is preliminary data.</text>
</comment>
<dbReference type="InterPro" id="IPR003594">
    <property type="entry name" value="HATPase_dom"/>
</dbReference>
<dbReference type="SMART" id="SM00387">
    <property type="entry name" value="HATPase_c"/>
    <property type="match status" value="1"/>
</dbReference>
<name>A0ABY1S157_9GAMM</name>
<dbReference type="SUPFAM" id="SSF55874">
    <property type="entry name" value="ATPase domain of HSP90 chaperone/DNA topoisomerase II/histidine kinase"/>
    <property type="match status" value="1"/>
</dbReference>
<dbReference type="RefSeq" id="WP_239041363.1">
    <property type="nucleotide sequence ID" value="NZ_BAAAEY010000009.1"/>
</dbReference>
<sequence length="287" mass="31813">MANTRDIRLNVHNLERVRVTADKTRLKQVILNLLSNAVKYNRDQGTVTLECVATRNERVRLQFTDTGRGIPAEQLENLFQPFNRMGAERTGIEGTGIGLTLSKQLIECMGGAIGAQSTLNQGSCFWIDIPWDSQPHSLNSSDSEPQNTLPDAPEGMTKTVLYVDDNPSNIKLIRGLISHHSRIRLLDAHTPDLGLELARQHHPDLIILDINMPGLDGYEVLSILKRTPAFVETPIIALTANAMTKDIEKGLNAGFAHYLTKPLNVPAFFEVIETILGLDKEKEHGPV</sequence>
<dbReference type="InterPro" id="IPR001789">
    <property type="entry name" value="Sig_transdc_resp-reg_receiver"/>
</dbReference>
<evidence type="ECO:0000256" key="3">
    <source>
        <dbReference type="ARBA" id="ARBA00022553"/>
    </source>
</evidence>
<dbReference type="CDD" id="cd16922">
    <property type="entry name" value="HATPase_EvgS-ArcB-TorS-like"/>
    <property type="match status" value="1"/>
</dbReference>
<feature type="domain" description="Response regulatory" evidence="6">
    <location>
        <begin position="159"/>
        <end position="276"/>
    </location>
</feature>
<gene>
    <name evidence="7" type="ORF">SAMN04487964_10973</name>
</gene>
<feature type="modified residue" description="4-aspartylphosphate" evidence="4">
    <location>
        <position position="209"/>
    </location>
</feature>
<evidence type="ECO:0000259" key="5">
    <source>
        <dbReference type="PROSITE" id="PS50109"/>
    </source>
</evidence>
<evidence type="ECO:0000313" key="7">
    <source>
        <dbReference type="EMBL" id="SMR75407.1"/>
    </source>
</evidence>
<dbReference type="PANTHER" id="PTHR43547:SF2">
    <property type="entry name" value="HYBRID SIGNAL TRANSDUCTION HISTIDINE KINASE C"/>
    <property type="match status" value="1"/>
</dbReference>
<dbReference type="Pfam" id="PF02518">
    <property type="entry name" value="HATPase_c"/>
    <property type="match status" value="1"/>
</dbReference>
<dbReference type="InterPro" id="IPR011006">
    <property type="entry name" value="CheY-like_superfamily"/>
</dbReference>
<protein>
    <recommendedName>
        <fullName evidence="2">histidine kinase</fullName>
        <ecNumber evidence="2">2.7.13.3</ecNumber>
    </recommendedName>
</protein>
<proteinExistence type="predicted"/>
<dbReference type="InterPro" id="IPR004358">
    <property type="entry name" value="Sig_transdc_His_kin-like_C"/>
</dbReference>
<dbReference type="SMART" id="SM00448">
    <property type="entry name" value="REC"/>
    <property type="match status" value="1"/>
</dbReference>
<evidence type="ECO:0000256" key="4">
    <source>
        <dbReference type="PROSITE-ProRule" id="PRU00169"/>
    </source>
</evidence>
<comment type="catalytic activity">
    <reaction evidence="1">
        <text>ATP + protein L-histidine = ADP + protein N-phospho-L-histidine.</text>
        <dbReference type="EC" id="2.7.13.3"/>
    </reaction>
</comment>
<keyword evidence="8" id="KW-1185">Reference proteome</keyword>
<dbReference type="PANTHER" id="PTHR43547">
    <property type="entry name" value="TWO-COMPONENT HISTIDINE KINASE"/>
    <property type="match status" value="1"/>
</dbReference>
<accession>A0ABY1S157</accession>
<dbReference type="InterPro" id="IPR005467">
    <property type="entry name" value="His_kinase_dom"/>
</dbReference>
<dbReference type="InterPro" id="IPR036890">
    <property type="entry name" value="HATPase_C_sf"/>
</dbReference>
<dbReference type="EMBL" id="FXWV01000009">
    <property type="protein sequence ID" value="SMR75407.1"/>
    <property type="molecule type" value="Genomic_DNA"/>
</dbReference>
<evidence type="ECO:0000259" key="6">
    <source>
        <dbReference type="PROSITE" id="PS50110"/>
    </source>
</evidence>
<dbReference type="Proteomes" id="UP001159257">
    <property type="component" value="Unassembled WGS sequence"/>
</dbReference>
<dbReference type="PRINTS" id="PR00344">
    <property type="entry name" value="BCTRLSENSOR"/>
</dbReference>
<dbReference type="Gene3D" id="3.40.50.2300">
    <property type="match status" value="1"/>
</dbReference>